<dbReference type="PANTHER" id="PTHR42988">
    <property type="entry name" value="PHOSPHOHYDROLASE"/>
    <property type="match status" value="1"/>
</dbReference>
<comment type="similarity">
    <text evidence="4">Belongs to the cyclic nucleotide phosphodiesterase class-III family.</text>
</comment>
<evidence type="ECO:0000256" key="2">
    <source>
        <dbReference type="ARBA" id="ARBA00022801"/>
    </source>
</evidence>
<evidence type="ECO:0000259" key="5">
    <source>
        <dbReference type="Pfam" id="PF00149"/>
    </source>
</evidence>
<dbReference type="InterPro" id="IPR029052">
    <property type="entry name" value="Metallo-depent_PP-like"/>
</dbReference>
<dbReference type="SUPFAM" id="SSF56300">
    <property type="entry name" value="Metallo-dependent phosphatases"/>
    <property type="match status" value="1"/>
</dbReference>
<reference evidence="7" key="1">
    <citation type="journal article" date="2019" name="Int. J. Syst. Evol. Microbiol.">
        <title>The Global Catalogue of Microorganisms (GCM) 10K type strain sequencing project: providing services to taxonomists for standard genome sequencing and annotation.</title>
        <authorList>
            <consortium name="The Broad Institute Genomics Platform"/>
            <consortium name="The Broad Institute Genome Sequencing Center for Infectious Disease"/>
            <person name="Wu L."/>
            <person name="Ma J."/>
        </authorList>
    </citation>
    <scope>NUCLEOTIDE SEQUENCE [LARGE SCALE GENOMIC DNA]</scope>
    <source>
        <strain evidence="7">CGMCC 4.7106</strain>
    </source>
</reference>
<protein>
    <submittedName>
        <fullName evidence="6">Metallophosphoesterase family protein</fullName>
        <ecNumber evidence="6">3.1.-.-</ecNumber>
    </submittedName>
</protein>
<evidence type="ECO:0000313" key="7">
    <source>
        <dbReference type="Proteomes" id="UP001597375"/>
    </source>
</evidence>
<sequence>MSFRLLHFSDPHFGAFNPQLSREAVEIAREIAPDMTFVSGDFSMRGRKFEFVLAKEWLSRLPQPMLSCPGNHDVPGLNHIVDRFFSPFRRYRKYISEIEEPTAKLGTVGAICTANSSTPFGLHLDWSRGFLSPIQLHAMNEFFSGLPADQLRIFGIHHPLLGSGTKERALVSPMPLVKKSLVSANVDLVLTGHFHQSRIGLFPEEKADPEKQGHQVIVSQAPSICSTRLKGEPNGFHLLTLDHNRIEIELWRWSLERFLPERSRIFEKENGLWKSVSPSA</sequence>
<evidence type="ECO:0000313" key="6">
    <source>
        <dbReference type="EMBL" id="MFD2257630.1"/>
    </source>
</evidence>
<keyword evidence="1" id="KW-0479">Metal-binding</keyword>
<dbReference type="EMBL" id="JBHUIT010000031">
    <property type="protein sequence ID" value="MFD2257630.1"/>
    <property type="molecule type" value="Genomic_DNA"/>
</dbReference>
<dbReference type="PANTHER" id="PTHR42988:SF2">
    <property type="entry name" value="CYCLIC NUCLEOTIDE PHOSPHODIESTERASE CBUA0032-RELATED"/>
    <property type="match status" value="1"/>
</dbReference>
<evidence type="ECO:0000256" key="1">
    <source>
        <dbReference type="ARBA" id="ARBA00022723"/>
    </source>
</evidence>
<dbReference type="InterPro" id="IPR004843">
    <property type="entry name" value="Calcineurin-like_PHP"/>
</dbReference>
<gene>
    <name evidence="6" type="ORF">ACFSSA_13185</name>
</gene>
<dbReference type="EC" id="3.1.-.-" evidence="6"/>
<feature type="domain" description="Calcineurin-like phosphoesterase" evidence="5">
    <location>
        <begin position="3"/>
        <end position="196"/>
    </location>
</feature>
<keyword evidence="7" id="KW-1185">Reference proteome</keyword>
<dbReference type="InterPro" id="IPR050884">
    <property type="entry name" value="CNP_phosphodiesterase-III"/>
</dbReference>
<keyword evidence="2 6" id="KW-0378">Hydrolase</keyword>
<organism evidence="6 7">
    <name type="scientific">Luteolibacter algae</name>
    <dbReference type="NCBI Taxonomy" id="454151"/>
    <lineage>
        <taxon>Bacteria</taxon>
        <taxon>Pseudomonadati</taxon>
        <taxon>Verrucomicrobiota</taxon>
        <taxon>Verrucomicrobiia</taxon>
        <taxon>Verrucomicrobiales</taxon>
        <taxon>Verrucomicrobiaceae</taxon>
        <taxon>Luteolibacter</taxon>
    </lineage>
</organism>
<evidence type="ECO:0000256" key="3">
    <source>
        <dbReference type="ARBA" id="ARBA00023004"/>
    </source>
</evidence>
<proteinExistence type="inferred from homology"/>
<dbReference type="Gene3D" id="3.60.21.10">
    <property type="match status" value="1"/>
</dbReference>
<dbReference type="RefSeq" id="WP_386820954.1">
    <property type="nucleotide sequence ID" value="NZ_JBHUIT010000031.1"/>
</dbReference>
<evidence type="ECO:0000256" key="4">
    <source>
        <dbReference type="ARBA" id="ARBA00025742"/>
    </source>
</evidence>
<dbReference type="Proteomes" id="UP001597375">
    <property type="component" value="Unassembled WGS sequence"/>
</dbReference>
<comment type="caution">
    <text evidence="6">The sequence shown here is derived from an EMBL/GenBank/DDBJ whole genome shotgun (WGS) entry which is preliminary data.</text>
</comment>
<keyword evidence="3" id="KW-0408">Iron</keyword>
<accession>A0ABW5DAK6</accession>
<dbReference type="GO" id="GO:0016787">
    <property type="term" value="F:hydrolase activity"/>
    <property type="evidence" value="ECO:0007669"/>
    <property type="project" value="UniProtKB-KW"/>
</dbReference>
<dbReference type="Pfam" id="PF00149">
    <property type="entry name" value="Metallophos"/>
    <property type="match status" value="1"/>
</dbReference>
<name>A0ABW5DAK6_9BACT</name>